<feature type="transmembrane region" description="Helical" evidence="7">
    <location>
        <begin position="294"/>
        <end position="315"/>
    </location>
</feature>
<keyword evidence="6 7" id="KW-0472">Membrane</keyword>
<reference evidence="9 10" key="1">
    <citation type="submission" date="2016-12" db="EMBL/GenBank/DDBJ databases">
        <authorList>
            <person name="Song W.-J."/>
            <person name="Kurnit D.M."/>
        </authorList>
    </citation>
    <scope>NUCLEOTIDE SEQUENCE [LARGE SCALE GENOMIC DNA]</scope>
    <source>
        <strain evidence="9 10">175</strain>
    </source>
</reference>
<dbReference type="InterPro" id="IPR003362">
    <property type="entry name" value="Bact_transf"/>
</dbReference>
<evidence type="ECO:0000313" key="9">
    <source>
        <dbReference type="EMBL" id="SMF97657.1"/>
    </source>
</evidence>
<sequence>MKDRRRQGTVRLNYTKLLALIRTVDSLIIVLSLELAIRLVNQTLDTWYVLNDGHRYCALAGVLLFQFFADYYEVYYAWRGASQDNESVRLGWSWFCAMAAIMALLACFKSGVELSLFVTAAWFCVSFLALILVHELGRGWLAFLRRRGLNSRRVVIAGANDLGARLAGAFAAMPWLGYCFAGYYDDRGFQQGRRLACPERLYGGDFNTLVQRARDGEIDEIFIAMPMRSEQRVAELMNLLSDTTASVYYVPDVFVFNLVRSRLDMVQGIPCITVHGSPFKHQPVDGFLKRAEDVVLSFAILALIAVPMVLIATAVKLDSPGPVLFKQKRYGMSGEPIEVWKFRTMTVQENGATVTQATRNDARITRLGGFLRRYSLDELPQFINVLQGRMSIVGPRPHAVAHNEYYRKQINGYMLRHTIKPGITGLAQINGCRGETDTLDKMERRVVYDLEYISHWQVWLDLKIIFLTIFRVAHDPNAY</sequence>
<feature type="transmembrane region" description="Helical" evidence="7">
    <location>
        <begin position="90"/>
        <end position="108"/>
    </location>
</feature>
<keyword evidence="5 7" id="KW-1133">Transmembrane helix</keyword>
<evidence type="ECO:0000256" key="1">
    <source>
        <dbReference type="ARBA" id="ARBA00004141"/>
    </source>
</evidence>
<evidence type="ECO:0000256" key="7">
    <source>
        <dbReference type="SAM" id="Phobius"/>
    </source>
</evidence>
<proteinExistence type="inferred from homology"/>
<comment type="similarity">
    <text evidence="2">Belongs to the bacterial sugar transferase family.</text>
</comment>
<dbReference type="Pfam" id="PF13727">
    <property type="entry name" value="CoA_binding_3"/>
    <property type="match status" value="1"/>
</dbReference>
<keyword evidence="4 7" id="KW-0812">Transmembrane</keyword>
<dbReference type="InterPro" id="IPR017473">
    <property type="entry name" value="Undecaprenyl-P_gluc_Ptfrase"/>
</dbReference>
<accession>A0A1Y6D4R3</accession>
<dbReference type="InterPro" id="IPR017475">
    <property type="entry name" value="EPS_sugar_tfrase"/>
</dbReference>
<evidence type="ECO:0000256" key="4">
    <source>
        <dbReference type="ARBA" id="ARBA00022692"/>
    </source>
</evidence>
<keyword evidence="3 9" id="KW-0808">Transferase</keyword>
<evidence type="ECO:0000256" key="2">
    <source>
        <dbReference type="ARBA" id="ARBA00006464"/>
    </source>
</evidence>
<name>A0A1Y6D4R3_9GAMM</name>
<dbReference type="GO" id="GO:0016020">
    <property type="term" value="C:membrane"/>
    <property type="evidence" value="ECO:0007669"/>
    <property type="project" value="UniProtKB-SubCell"/>
</dbReference>
<dbReference type="STRING" id="1760988.SAMN02949497_0227"/>
<comment type="subcellular location">
    <subcellularLocation>
        <location evidence="1">Membrane</location>
        <topology evidence="1">Multi-pass membrane protein</topology>
    </subcellularLocation>
</comment>
<dbReference type="PANTHER" id="PTHR30576">
    <property type="entry name" value="COLANIC BIOSYNTHESIS UDP-GLUCOSE LIPID CARRIER TRANSFERASE"/>
    <property type="match status" value="1"/>
</dbReference>
<evidence type="ECO:0000256" key="3">
    <source>
        <dbReference type="ARBA" id="ARBA00022679"/>
    </source>
</evidence>
<dbReference type="RefSeq" id="WP_085216676.1">
    <property type="nucleotide sequence ID" value="NZ_FXAM01000003.1"/>
</dbReference>
<gene>
    <name evidence="9" type="ORF">SAMN02949497_0227</name>
</gene>
<dbReference type="PANTHER" id="PTHR30576:SF21">
    <property type="entry name" value="UDP-GLUCOSE:UNDECAPRENYL-PHOSPHATE GLUCOSE-1-PHOSPHATE TRANSFERASE"/>
    <property type="match status" value="1"/>
</dbReference>
<feature type="transmembrane region" description="Helical" evidence="7">
    <location>
        <begin position="53"/>
        <end position="78"/>
    </location>
</feature>
<feature type="transmembrane region" description="Helical" evidence="7">
    <location>
        <begin position="154"/>
        <end position="176"/>
    </location>
</feature>
<evidence type="ECO:0000313" key="10">
    <source>
        <dbReference type="Proteomes" id="UP000192923"/>
    </source>
</evidence>
<dbReference type="Proteomes" id="UP000192923">
    <property type="component" value="Unassembled WGS sequence"/>
</dbReference>
<dbReference type="SUPFAM" id="SSF51735">
    <property type="entry name" value="NAD(P)-binding Rossmann-fold domains"/>
    <property type="match status" value="1"/>
</dbReference>
<dbReference type="GO" id="GO:0009242">
    <property type="term" value="P:colanic acid biosynthetic process"/>
    <property type="evidence" value="ECO:0007669"/>
    <property type="project" value="TreeGrafter"/>
</dbReference>
<evidence type="ECO:0000256" key="5">
    <source>
        <dbReference type="ARBA" id="ARBA00022989"/>
    </source>
</evidence>
<dbReference type="EMBL" id="FXAM01000003">
    <property type="protein sequence ID" value="SMF97657.1"/>
    <property type="molecule type" value="Genomic_DNA"/>
</dbReference>
<protein>
    <submittedName>
        <fullName evidence="9">Putative colanic acid biosysnthesis UDP-glucose lipid carrier transferase</fullName>
    </submittedName>
</protein>
<dbReference type="Gene3D" id="3.40.50.720">
    <property type="entry name" value="NAD(P)-binding Rossmann-like Domain"/>
    <property type="match status" value="1"/>
</dbReference>
<feature type="transmembrane region" description="Helical" evidence="7">
    <location>
        <begin position="114"/>
        <end position="133"/>
    </location>
</feature>
<keyword evidence="10" id="KW-1185">Reference proteome</keyword>
<dbReference type="Pfam" id="PF02397">
    <property type="entry name" value="Bac_transf"/>
    <property type="match status" value="1"/>
</dbReference>
<evidence type="ECO:0000256" key="6">
    <source>
        <dbReference type="ARBA" id="ARBA00023136"/>
    </source>
</evidence>
<dbReference type="AlphaFoldDB" id="A0A1Y6D4R3"/>
<feature type="domain" description="Bacterial sugar transferase" evidence="8">
    <location>
        <begin position="289"/>
        <end position="472"/>
    </location>
</feature>
<dbReference type="OrthoDB" id="9808602at2"/>
<dbReference type="NCBIfam" id="TIGR03025">
    <property type="entry name" value="EPS_sugtrans"/>
    <property type="match status" value="1"/>
</dbReference>
<evidence type="ECO:0000259" key="8">
    <source>
        <dbReference type="Pfam" id="PF02397"/>
    </source>
</evidence>
<dbReference type="GO" id="GO:0089702">
    <property type="term" value="F:undecaprenyl-phosphate glucose phosphotransferase activity"/>
    <property type="evidence" value="ECO:0007669"/>
    <property type="project" value="TreeGrafter"/>
</dbReference>
<dbReference type="NCBIfam" id="TIGR03023">
    <property type="entry name" value="WcaJ_sugtrans"/>
    <property type="match status" value="1"/>
</dbReference>
<dbReference type="InterPro" id="IPR036291">
    <property type="entry name" value="NAD(P)-bd_dom_sf"/>
</dbReference>
<organism evidence="9 10">
    <name type="scientific">Methylomagnum ishizawai</name>
    <dbReference type="NCBI Taxonomy" id="1760988"/>
    <lineage>
        <taxon>Bacteria</taxon>
        <taxon>Pseudomonadati</taxon>
        <taxon>Pseudomonadota</taxon>
        <taxon>Gammaproteobacteria</taxon>
        <taxon>Methylococcales</taxon>
        <taxon>Methylococcaceae</taxon>
        <taxon>Methylomagnum</taxon>
    </lineage>
</organism>